<gene>
    <name evidence="3" type="ORF">OS493_030049</name>
</gene>
<dbReference type="OrthoDB" id="5956976at2759"/>
<evidence type="ECO:0000256" key="1">
    <source>
        <dbReference type="SAM" id="SignalP"/>
    </source>
</evidence>
<dbReference type="Gene3D" id="3.40.33.10">
    <property type="entry name" value="CAP"/>
    <property type="match status" value="1"/>
</dbReference>
<dbReference type="InterPro" id="IPR035940">
    <property type="entry name" value="CAP_sf"/>
</dbReference>
<organism evidence="3 4">
    <name type="scientific">Desmophyllum pertusum</name>
    <dbReference type="NCBI Taxonomy" id="174260"/>
    <lineage>
        <taxon>Eukaryota</taxon>
        <taxon>Metazoa</taxon>
        <taxon>Cnidaria</taxon>
        <taxon>Anthozoa</taxon>
        <taxon>Hexacorallia</taxon>
        <taxon>Scleractinia</taxon>
        <taxon>Caryophylliina</taxon>
        <taxon>Caryophylliidae</taxon>
        <taxon>Desmophyllum</taxon>
    </lineage>
</organism>
<keyword evidence="4" id="KW-1185">Reference proteome</keyword>
<protein>
    <recommendedName>
        <fullName evidence="2">SCP domain-containing protein</fullName>
    </recommendedName>
</protein>
<evidence type="ECO:0000313" key="4">
    <source>
        <dbReference type="Proteomes" id="UP001163046"/>
    </source>
</evidence>
<keyword evidence="1" id="KW-0732">Signal</keyword>
<dbReference type="SUPFAM" id="SSF55797">
    <property type="entry name" value="PR-1-like"/>
    <property type="match status" value="1"/>
</dbReference>
<proteinExistence type="predicted"/>
<feature type="signal peptide" evidence="1">
    <location>
        <begin position="1"/>
        <end position="19"/>
    </location>
</feature>
<feature type="domain" description="SCP" evidence="2">
    <location>
        <begin position="52"/>
        <end position="118"/>
    </location>
</feature>
<dbReference type="AlphaFoldDB" id="A0A9W9Z8P9"/>
<comment type="caution">
    <text evidence="3">The sequence shown here is derived from an EMBL/GenBank/DDBJ whole genome shotgun (WGS) entry which is preliminary data.</text>
</comment>
<name>A0A9W9Z8P9_9CNID</name>
<dbReference type="Pfam" id="PF00188">
    <property type="entry name" value="CAP"/>
    <property type="match status" value="1"/>
</dbReference>
<accession>A0A9W9Z8P9</accession>
<dbReference type="EMBL" id="MU826381">
    <property type="protein sequence ID" value="KAJ7377238.1"/>
    <property type="molecule type" value="Genomic_DNA"/>
</dbReference>
<evidence type="ECO:0000313" key="3">
    <source>
        <dbReference type="EMBL" id="KAJ7377238.1"/>
    </source>
</evidence>
<dbReference type="Proteomes" id="UP001163046">
    <property type="component" value="Unassembled WGS sequence"/>
</dbReference>
<dbReference type="InterPro" id="IPR014044">
    <property type="entry name" value="CAP_dom"/>
</dbReference>
<sequence length="121" mass="13261">MYIFFIGLFLVALQVTCDGAPERSFPVPQRPADVSQEEKHIEKRALDEAACLQAHNDKRALHEGTPQLVWDATLAQHAKEWADHRASIGTLQHANLAGTGEGENLYLGPAVKSCADAVEAW</sequence>
<feature type="chain" id="PRO_5040908065" description="SCP domain-containing protein" evidence="1">
    <location>
        <begin position="20"/>
        <end position="121"/>
    </location>
</feature>
<reference evidence="3" key="1">
    <citation type="submission" date="2023-01" db="EMBL/GenBank/DDBJ databases">
        <title>Genome assembly of the deep-sea coral Lophelia pertusa.</title>
        <authorList>
            <person name="Herrera S."/>
            <person name="Cordes E."/>
        </authorList>
    </citation>
    <scope>NUCLEOTIDE SEQUENCE</scope>
    <source>
        <strain evidence="3">USNM1676648</strain>
        <tissue evidence="3">Polyp</tissue>
    </source>
</reference>
<evidence type="ECO:0000259" key="2">
    <source>
        <dbReference type="Pfam" id="PF00188"/>
    </source>
</evidence>